<dbReference type="Proteomes" id="UP001464555">
    <property type="component" value="Unassembled WGS sequence"/>
</dbReference>
<comment type="caution">
    <text evidence="1">The sequence shown here is derived from an EMBL/GenBank/DDBJ whole genome shotgun (WGS) entry which is preliminary data.</text>
</comment>
<evidence type="ECO:0000313" key="1">
    <source>
        <dbReference type="EMBL" id="MEL1242816.1"/>
    </source>
</evidence>
<organism evidence="1 2">
    <name type="scientific">Flavobacterium arundinis</name>
    <dbReference type="NCBI Taxonomy" id="3139143"/>
    <lineage>
        <taxon>Bacteria</taxon>
        <taxon>Pseudomonadati</taxon>
        <taxon>Bacteroidota</taxon>
        <taxon>Flavobacteriia</taxon>
        <taxon>Flavobacteriales</taxon>
        <taxon>Flavobacteriaceae</taxon>
        <taxon>Flavobacterium</taxon>
    </lineage>
</organism>
<protein>
    <recommendedName>
        <fullName evidence="3">Suppressor of fused protein (SUFU)</fullName>
    </recommendedName>
</protein>
<accession>A0ABU9HS61</accession>
<gene>
    <name evidence="1" type="ORF">AAEO56_00970</name>
</gene>
<dbReference type="RefSeq" id="WP_341695141.1">
    <property type="nucleotide sequence ID" value="NZ_JBBYHR010000001.1"/>
</dbReference>
<proteinExistence type="predicted"/>
<name>A0ABU9HS61_9FLAO</name>
<dbReference type="EMBL" id="JBBYHR010000001">
    <property type="protein sequence ID" value="MEL1242816.1"/>
    <property type="molecule type" value="Genomic_DNA"/>
</dbReference>
<sequence>MNNSTIINNIKSWGLARSNKESQVFKQLFLENSGFFFTIPKTNDDVTGLYYHAYPGIEKGLLKFYLIRSDHDTEEGYNEKYVIEATIKNLTGMDIIPEAIAKERIDTWVKNHNGWIDNQLDSEDSMYLAFGIPIDDVEPGSITVYFALAPYTSEITGQSYNADLILYRKYDGAGESYFNLVRPVPPFKPSPWAKNDFYLLTL</sequence>
<evidence type="ECO:0000313" key="2">
    <source>
        <dbReference type="Proteomes" id="UP001464555"/>
    </source>
</evidence>
<keyword evidence="2" id="KW-1185">Reference proteome</keyword>
<evidence type="ECO:0008006" key="3">
    <source>
        <dbReference type="Google" id="ProtNLM"/>
    </source>
</evidence>
<reference evidence="1 2" key="1">
    <citation type="submission" date="2024-04" db="EMBL/GenBank/DDBJ databases">
        <title>Flavobacterium sp. DGU11 16S ribosomal RNA gene Genome sequencing and assembly.</title>
        <authorList>
            <person name="Park S."/>
        </authorList>
    </citation>
    <scope>NUCLEOTIDE SEQUENCE [LARGE SCALE GENOMIC DNA]</scope>
    <source>
        <strain evidence="1 2">DGU11</strain>
    </source>
</reference>